<dbReference type="Proteomes" id="UP001501584">
    <property type="component" value="Unassembled WGS sequence"/>
</dbReference>
<accession>A0ABP5SIU9</accession>
<comment type="caution">
    <text evidence="2">The sequence shown here is derived from an EMBL/GenBank/DDBJ whole genome shotgun (WGS) entry which is preliminary data.</text>
</comment>
<dbReference type="InterPro" id="IPR000073">
    <property type="entry name" value="AB_hydrolase_1"/>
</dbReference>
<evidence type="ECO:0000313" key="3">
    <source>
        <dbReference type="Proteomes" id="UP001501584"/>
    </source>
</evidence>
<dbReference type="GO" id="GO:0016787">
    <property type="term" value="F:hydrolase activity"/>
    <property type="evidence" value="ECO:0007669"/>
    <property type="project" value="UniProtKB-KW"/>
</dbReference>
<organism evidence="2 3">
    <name type="scientific">Glycomyces rutgersensis</name>
    <dbReference type="NCBI Taxonomy" id="58115"/>
    <lineage>
        <taxon>Bacteria</taxon>
        <taxon>Bacillati</taxon>
        <taxon>Actinomycetota</taxon>
        <taxon>Actinomycetes</taxon>
        <taxon>Glycomycetales</taxon>
        <taxon>Glycomycetaceae</taxon>
        <taxon>Glycomyces</taxon>
    </lineage>
</organism>
<evidence type="ECO:0000259" key="1">
    <source>
        <dbReference type="Pfam" id="PF12697"/>
    </source>
</evidence>
<keyword evidence="2" id="KW-0378">Hydrolase</keyword>
<dbReference type="InterPro" id="IPR029058">
    <property type="entry name" value="AB_hydrolase_fold"/>
</dbReference>
<dbReference type="SUPFAM" id="SSF53474">
    <property type="entry name" value="alpha/beta-Hydrolases"/>
    <property type="match status" value="1"/>
</dbReference>
<sequence>MPALSTPATLSVAAAQVAYRVVPSASGSERRLVLVHGTGSGGAEFVWGQLLDHFAATHTLVLPELSGTVHTVDDGAPLTVETLANQVIAVIEAERAEGEPVDLIGFSLGGSVVAAVAALRPDLVARLVTMAGFSRSDHLGFQQSVRLWQSLADDPERFGRLAAVLAFSPGFLGAIDAPTLDFINAGMVPDEGTLRHIDLDLRLDIRGLLPRVTAPTLVVGNAKDALVPVELTREIAHGIAGSEYVELDSGHVTFAEQPDAALKAVDDFLS</sequence>
<dbReference type="RefSeq" id="WP_346266034.1">
    <property type="nucleotide sequence ID" value="NZ_BAAASX010000004.1"/>
</dbReference>
<keyword evidence="3" id="KW-1185">Reference proteome</keyword>
<dbReference type="EMBL" id="BAAASX010000004">
    <property type="protein sequence ID" value="GAA2332110.1"/>
    <property type="molecule type" value="Genomic_DNA"/>
</dbReference>
<dbReference type="Pfam" id="PF12697">
    <property type="entry name" value="Abhydrolase_6"/>
    <property type="match status" value="1"/>
</dbReference>
<proteinExistence type="predicted"/>
<evidence type="ECO:0000313" key="2">
    <source>
        <dbReference type="EMBL" id="GAA2332110.1"/>
    </source>
</evidence>
<protein>
    <submittedName>
        <fullName evidence="2">Alpha/beta fold hydrolase</fullName>
    </submittedName>
</protein>
<dbReference type="PANTHER" id="PTHR43194:SF5">
    <property type="entry name" value="PIMELOYL-[ACYL-CARRIER PROTEIN] METHYL ESTER ESTERASE"/>
    <property type="match status" value="1"/>
</dbReference>
<dbReference type="PANTHER" id="PTHR43194">
    <property type="entry name" value="HYDROLASE ALPHA/BETA FOLD FAMILY"/>
    <property type="match status" value="1"/>
</dbReference>
<name>A0ABP5SIU9_9ACTN</name>
<dbReference type="InterPro" id="IPR050228">
    <property type="entry name" value="Carboxylesterase_BioH"/>
</dbReference>
<gene>
    <name evidence="2" type="ORF">GCM10010403_24820</name>
</gene>
<reference evidence="3" key="1">
    <citation type="journal article" date="2019" name="Int. J. Syst. Evol. Microbiol.">
        <title>The Global Catalogue of Microorganisms (GCM) 10K type strain sequencing project: providing services to taxonomists for standard genome sequencing and annotation.</title>
        <authorList>
            <consortium name="The Broad Institute Genomics Platform"/>
            <consortium name="The Broad Institute Genome Sequencing Center for Infectious Disease"/>
            <person name="Wu L."/>
            <person name="Ma J."/>
        </authorList>
    </citation>
    <scope>NUCLEOTIDE SEQUENCE [LARGE SCALE GENOMIC DNA]</scope>
    <source>
        <strain evidence="3">JCM 6238</strain>
    </source>
</reference>
<feature type="domain" description="AB hydrolase-1" evidence="1">
    <location>
        <begin position="32"/>
        <end position="260"/>
    </location>
</feature>
<dbReference type="Gene3D" id="3.40.50.1820">
    <property type="entry name" value="alpha/beta hydrolase"/>
    <property type="match status" value="1"/>
</dbReference>